<accession>A0A3R7A1T9</accession>
<reference evidence="1 4" key="2">
    <citation type="submission" date="2018-08" db="EMBL/GenBank/DDBJ databases">
        <title>Aphanomyces genome sequencing and annotation.</title>
        <authorList>
            <person name="Minardi D."/>
            <person name="Oidtmann B."/>
            <person name="Van Der Giezen M."/>
            <person name="Studholme D.J."/>
        </authorList>
    </citation>
    <scope>NUCLEOTIDE SEQUENCE [LARGE SCALE GENOMIC DNA]</scope>
    <source>
        <strain evidence="1 4">Sv</strain>
    </source>
</reference>
<dbReference type="VEuPathDB" id="FungiDB:H257_09170"/>
<protein>
    <submittedName>
        <fullName evidence="1">Uncharacterized protein</fullName>
    </submittedName>
</protein>
<dbReference type="EMBL" id="MZMZ02005376">
    <property type="protein sequence ID" value="RQM16185.1"/>
    <property type="molecule type" value="Genomic_DNA"/>
</dbReference>
<keyword evidence="3" id="KW-1185">Reference proteome</keyword>
<evidence type="ECO:0000313" key="4">
    <source>
        <dbReference type="Proteomes" id="UP000285712"/>
    </source>
</evidence>
<dbReference type="AlphaFoldDB" id="A0A3R7A1T9"/>
<dbReference type="EMBL" id="QUTG01006812">
    <property type="protein sequence ID" value="RHY83555.1"/>
    <property type="molecule type" value="Genomic_DNA"/>
</dbReference>
<gene>
    <name evidence="2" type="ORF">B5M09_010870</name>
    <name evidence="1" type="ORF">DYB35_013490</name>
</gene>
<sequence length="101" mass="11810">MSRLRSEDDLALLIQANHERPFLQHLPVMKSWRCNLLKVPGFSRQECEVDGKEKFQKESVYLYGVDRRYECEQKFARQAGIAKRERLTTMTSTSTDSIIAK</sequence>
<evidence type="ECO:0000313" key="3">
    <source>
        <dbReference type="Proteomes" id="UP000284702"/>
    </source>
</evidence>
<comment type="caution">
    <text evidence="1">The sequence shown here is derived from an EMBL/GenBank/DDBJ whole genome shotgun (WGS) entry which is preliminary data.</text>
</comment>
<name>A0A3R7A1T9_APHAT</name>
<reference evidence="2 3" key="1">
    <citation type="submission" date="2018-07" db="EMBL/GenBank/DDBJ databases">
        <title>Annotation of Aphanomyces astaci genome assembly.</title>
        <authorList>
            <person name="Studholme D.J."/>
        </authorList>
    </citation>
    <scope>NUCLEOTIDE SEQUENCE [LARGE SCALE GENOMIC DNA]</scope>
    <source>
        <strain evidence="2">Pc</strain>
    </source>
</reference>
<evidence type="ECO:0000313" key="1">
    <source>
        <dbReference type="EMBL" id="RHY83555.1"/>
    </source>
</evidence>
<proteinExistence type="predicted"/>
<dbReference type="Proteomes" id="UP000284702">
    <property type="component" value="Unassembled WGS sequence"/>
</dbReference>
<organism evidence="1 4">
    <name type="scientific">Aphanomyces astaci</name>
    <name type="common">Crayfish plague agent</name>
    <dbReference type="NCBI Taxonomy" id="112090"/>
    <lineage>
        <taxon>Eukaryota</taxon>
        <taxon>Sar</taxon>
        <taxon>Stramenopiles</taxon>
        <taxon>Oomycota</taxon>
        <taxon>Saprolegniomycetes</taxon>
        <taxon>Saprolegniales</taxon>
        <taxon>Verrucalvaceae</taxon>
        <taxon>Aphanomyces</taxon>
    </lineage>
</organism>
<dbReference type="Proteomes" id="UP000285712">
    <property type="component" value="Unassembled WGS sequence"/>
</dbReference>
<evidence type="ECO:0000313" key="2">
    <source>
        <dbReference type="EMBL" id="RQM16185.1"/>
    </source>
</evidence>